<evidence type="ECO:0000313" key="2">
    <source>
        <dbReference type="EMBL" id="KAF2239034.1"/>
    </source>
</evidence>
<name>A0A6A6HLL0_VIRVR</name>
<protein>
    <submittedName>
        <fullName evidence="2">DUF1760-domain-containing protein</fullName>
    </submittedName>
</protein>
<feature type="region of interest" description="Disordered" evidence="1">
    <location>
        <begin position="339"/>
        <end position="358"/>
    </location>
</feature>
<reference evidence="2" key="1">
    <citation type="journal article" date="2020" name="Stud. Mycol.">
        <title>101 Dothideomycetes genomes: a test case for predicting lifestyles and emergence of pathogens.</title>
        <authorList>
            <person name="Haridas S."/>
            <person name="Albert R."/>
            <person name="Binder M."/>
            <person name="Bloem J."/>
            <person name="Labutti K."/>
            <person name="Salamov A."/>
            <person name="Andreopoulos B."/>
            <person name="Baker S."/>
            <person name="Barry K."/>
            <person name="Bills G."/>
            <person name="Bluhm B."/>
            <person name="Cannon C."/>
            <person name="Castanera R."/>
            <person name="Culley D."/>
            <person name="Daum C."/>
            <person name="Ezra D."/>
            <person name="Gonzalez J."/>
            <person name="Henrissat B."/>
            <person name="Kuo A."/>
            <person name="Liang C."/>
            <person name="Lipzen A."/>
            <person name="Lutzoni F."/>
            <person name="Magnuson J."/>
            <person name="Mondo S."/>
            <person name="Nolan M."/>
            <person name="Ohm R."/>
            <person name="Pangilinan J."/>
            <person name="Park H.-J."/>
            <person name="Ramirez L."/>
            <person name="Alfaro M."/>
            <person name="Sun H."/>
            <person name="Tritt A."/>
            <person name="Yoshinaga Y."/>
            <person name="Zwiers L.-H."/>
            <person name="Turgeon B."/>
            <person name="Goodwin S."/>
            <person name="Spatafora J."/>
            <person name="Crous P."/>
            <person name="Grigoriev I."/>
        </authorList>
    </citation>
    <scope>NUCLEOTIDE SEQUENCE</scope>
    <source>
        <strain evidence="2">Tuck. ex Michener</strain>
    </source>
</reference>
<dbReference type="InterPro" id="IPR040347">
    <property type="entry name" value="YBP1/2"/>
</dbReference>
<dbReference type="Proteomes" id="UP000800092">
    <property type="component" value="Unassembled WGS sequence"/>
</dbReference>
<evidence type="ECO:0000256" key="1">
    <source>
        <dbReference type="SAM" id="MobiDB-lite"/>
    </source>
</evidence>
<dbReference type="GO" id="GO:0005737">
    <property type="term" value="C:cytoplasm"/>
    <property type="evidence" value="ECO:0007669"/>
    <property type="project" value="TreeGrafter"/>
</dbReference>
<sequence length="689" mass="75609">MSNETPNSLLEALPPATDYLTYLTIIEYNLTPENLPTLHEVLQDVTLTTNIGWDLIHLLVPLLPGSDKCLQDIARLGNPREVIIKVTESLRLIDFDTAEEQEENDDEAKNEALARQSLRTAPVPHTDQSSPTQAIETPPEPSLQVLQFIALLSMLSVLHPRIKTKYPSRFLSTTLQAILATYSGAGTYIEEITPAVIQFIKAISGTKRPHLPPRRNTNQNNILLGESAAPDPEGSAEPPDDDELAMQRRLLQSFLTHFVEEYMLSLASAEDIPGLALCTRLQERLHPEWTVPNRLTLSEQFSKDPKLLLRTTIIGQIVALTQDLGLELQDLYSTLTDKMPESTGYRDEEDDPPSSAADIPLSRRGAAFLLAARQSAPVLYNESTTAPAISIFPTHIEILQSILVAADASEFSTVGSETPALLDCLLALALLALENNQIGEPVDDEDFHQYLQKTSLISANCPSPNIRYHAHYLTSTILRSHPSDQVRLAFIRDTLEHCPFENLKASAVSWLKGELLEANSPLPNPTVDGAAPSPALSRVGEEAAVAAEQEEAPPLFATPIALATLSTYLFPDLVHDLTGQSLGEAWMAFKPNVPFYLATLNLYRLLLGHRHLRETLDVGALHVHNDIGGSYLWPLKQACEMFKKDLESGGEIAREEGESGTGVAIGEVSIVQMVLGEVEAGVLELNQTN</sequence>
<gene>
    <name evidence="2" type="ORF">EV356DRAFT_516896</name>
</gene>
<feature type="region of interest" description="Disordered" evidence="1">
    <location>
        <begin position="118"/>
        <end position="138"/>
    </location>
</feature>
<keyword evidence="3" id="KW-1185">Reference proteome</keyword>
<accession>A0A6A6HLL0</accession>
<feature type="compositionally biased region" description="Polar residues" evidence="1">
    <location>
        <begin position="126"/>
        <end position="135"/>
    </location>
</feature>
<dbReference type="InterPro" id="IPR013877">
    <property type="entry name" value="YAP-bd/ALF4/Glomulin"/>
</dbReference>
<dbReference type="EMBL" id="ML991774">
    <property type="protein sequence ID" value="KAF2239034.1"/>
    <property type="molecule type" value="Genomic_DNA"/>
</dbReference>
<proteinExistence type="predicted"/>
<dbReference type="AlphaFoldDB" id="A0A6A6HLL0"/>
<dbReference type="Pfam" id="PF08568">
    <property type="entry name" value="Kinetochor_Ybp2"/>
    <property type="match status" value="1"/>
</dbReference>
<dbReference type="PANTHER" id="PTHR28020:SF1">
    <property type="entry name" value="YAP1-BINDING PROTEIN 1-RELATED"/>
    <property type="match status" value="1"/>
</dbReference>
<organism evidence="2 3">
    <name type="scientific">Viridothelium virens</name>
    <name type="common">Speckled blister lichen</name>
    <name type="synonym">Trypethelium virens</name>
    <dbReference type="NCBI Taxonomy" id="1048519"/>
    <lineage>
        <taxon>Eukaryota</taxon>
        <taxon>Fungi</taxon>
        <taxon>Dikarya</taxon>
        <taxon>Ascomycota</taxon>
        <taxon>Pezizomycotina</taxon>
        <taxon>Dothideomycetes</taxon>
        <taxon>Dothideomycetes incertae sedis</taxon>
        <taxon>Trypetheliales</taxon>
        <taxon>Trypetheliaceae</taxon>
        <taxon>Viridothelium</taxon>
    </lineage>
</organism>
<dbReference type="OrthoDB" id="5396786at2759"/>
<dbReference type="PANTHER" id="PTHR28020">
    <property type="entry name" value="YAP1-BINDING PROTEIN 1-RELATED"/>
    <property type="match status" value="1"/>
</dbReference>
<dbReference type="GO" id="GO:0034599">
    <property type="term" value="P:cellular response to oxidative stress"/>
    <property type="evidence" value="ECO:0007669"/>
    <property type="project" value="InterPro"/>
</dbReference>
<evidence type="ECO:0000313" key="3">
    <source>
        <dbReference type="Proteomes" id="UP000800092"/>
    </source>
</evidence>